<protein>
    <submittedName>
        <fullName evidence="1">Uncharacterized protein</fullName>
    </submittedName>
</protein>
<dbReference type="Proteomes" id="UP001519460">
    <property type="component" value="Unassembled WGS sequence"/>
</dbReference>
<name>A0ABD0LQT4_9CAEN</name>
<comment type="caution">
    <text evidence="1">The sequence shown here is derived from an EMBL/GenBank/DDBJ whole genome shotgun (WGS) entry which is preliminary data.</text>
</comment>
<organism evidence="1 2">
    <name type="scientific">Batillaria attramentaria</name>
    <dbReference type="NCBI Taxonomy" id="370345"/>
    <lineage>
        <taxon>Eukaryota</taxon>
        <taxon>Metazoa</taxon>
        <taxon>Spiralia</taxon>
        <taxon>Lophotrochozoa</taxon>
        <taxon>Mollusca</taxon>
        <taxon>Gastropoda</taxon>
        <taxon>Caenogastropoda</taxon>
        <taxon>Sorbeoconcha</taxon>
        <taxon>Cerithioidea</taxon>
        <taxon>Batillariidae</taxon>
        <taxon>Batillaria</taxon>
    </lineage>
</organism>
<accession>A0ABD0LQT4</accession>
<dbReference type="EMBL" id="JACVVK020000030">
    <property type="protein sequence ID" value="KAK7501712.1"/>
    <property type="molecule type" value="Genomic_DNA"/>
</dbReference>
<evidence type="ECO:0000313" key="2">
    <source>
        <dbReference type="Proteomes" id="UP001519460"/>
    </source>
</evidence>
<gene>
    <name evidence="1" type="ORF">BaRGS_00007143</name>
</gene>
<evidence type="ECO:0000313" key="1">
    <source>
        <dbReference type="EMBL" id="KAK7501712.1"/>
    </source>
</evidence>
<sequence length="120" mass="13181">MTSGLIAFNLSQSRYGLIEWALHCDRPPNLLQAAAASSSVDAGVYTLVAVTFRSAHYTPRPLVPVVVNLISETISVTFTTHPCVSTGKRLSIQCNMRVKLLAIHEWHKTSLAKNQQTSVF</sequence>
<proteinExistence type="predicted"/>
<reference evidence="1 2" key="1">
    <citation type="journal article" date="2023" name="Sci. Data">
        <title>Genome assembly of the Korean intertidal mud-creeper Batillaria attramentaria.</title>
        <authorList>
            <person name="Patra A.K."/>
            <person name="Ho P.T."/>
            <person name="Jun S."/>
            <person name="Lee S.J."/>
            <person name="Kim Y."/>
            <person name="Won Y.J."/>
        </authorList>
    </citation>
    <scope>NUCLEOTIDE SEQUENCE [LARGE SCALE GENOMIC DNA]</scope>
    <source>
        <strain evidence="1">Wonlab-2016</strain>
    </source>
</reference>
<dbReference type="AlphaFoldDB" id="A0ABD0LQT4"/>
<keyword evidence="2" id="KW-1185">Reference proteome</keyword>